<dbReference type="EMBL" id="JAIZAY010000008">
    <property type="protein sequence ID" value="KAJ8037111.1"/>
    <property type="molecule type" value="Genomic_DNA"/>
</dbReference>
<keyword evidence="2" id="KW-1185">Reference proteome</keyword>
<dbReference type="Proteomes" id="UP001152320">
    <property type="component" value="Chromosome 8"/>
</dbReference>
<evidence type="ECO:0000313" key="2">
    <source>
        <dbReference type="Proteomes" id="UP001152320"/>
    </source>
</evidence>
<sequence>MAFRACRISHNVKAPCRTPLGEESLRVWGDGPVCEASVERKAYTESVTLSVAAKLVDTEYAIGEWVFMSYSLIFSVNLYFE</sequence>
<gene>
    <name evidence="1" type="ORF">HOLleu_17850</name>
</gene>
<comment type="caution">
    <text evidence="1">The sequence shown here is derived from an EMBL/GenBank/DDBJ whole genome shotgun (WGS) entry which is preliminary data.</text>
</comment>
<protein>
    <submittedName>
        <fullName evidence="1">Uncharacterized protein</fullName>
    </submittedName>
</protein>
<organism evidence="1 2">
    <name type="scientific">Holothuria leucospilota</name>
    <name type="common">Black long sea cucumber</name>
    <name type="synonym">Mertensiothuria leucospilota</name>
    <dbReference type="NCBI Taxonomy" id="206669"/>
    <lineage>
        <taxon>Eukaryota</taxon>
        <taxon>Metazoa</taxon>
        <taxon>Echinodermata</taxon>
        <taxon>Eleutherozoa</taxon>
        <taxon>Echinozoa</taxon>
        <taxon>Holothuroidea</taxon>
        <taxon>Aspidochirotacea</taxon>
        <taxon>Aspidochirotida</taxon>
        <taxon>Holothuriidae</taxon>
        <taxon>Holothuria</taxon>
    </lineage>
</organism>
<evidence type="ECO:0000313" key="1">
    <source>
        <dbReference type="EMBL" id="KAJ8037111.1"/>
    </source>
</evidence>
<reference evidence="1" key="1">
    <citation type="submission" date="2021-10" db="EMBL/GenBank/DDBJ databases">
        <title>Tropical sea cucumber genome reveals ecological adaptation and Cuvierian tubules defense mechanism.</title>
        <authorList>
            <person name="Chen T."/>
        </authorList>
    </citation>
    <scope>NUCLEOTIDE SEQUENCE</scope>
    <source>
        <strain evidence="1">Nanhai2018</strain>
        <tissue evidence="1">Muscle</tissue>
    </source>
</reference>
<dbReference type="AlphaFoldDB" id="A0A9Q1H9D2"/>
<name>A0A9Q1H9D2_HOLLE</name>
<proteinExistence type="predicted"/>
<accession>A0A9Q1H9D2</accession>